<reference evidence="2" key="1">
    <citation type="submission" date="2020-05" db="EMBL/GenBank/DDBJ databases">
        <authorList>
            <person name="Chiriac C."/>
            <person name="Salcher M."/>
            <person name="Ghai R."/>
            <person name="Kavagutti S V."/>
        </authorList>
    </citation>
    <scope>NUCLEOTIDE SEQUENCE</scope>
</reference>
<dbReference type="EMBL" id="CAFBLX010000179">
    <property type="protein sequence ID" value="CAB4900499.1"/>
    <property type="molecule type" value="Genomic_DNA"/>
</dbReference>
<dbReference type="AlphaFoldDB" id="A0A6J7GAY7"/>
<sequence length="64" mass="7127">MRQFQDRLARVLTQDEQRSAYDALGDAAQVVADCDSSRREQRCHDSVHGSGPAGDEDHRGSIVR</sequence>
<evidence type="ECO:0000256" key="1">
    <source>
        <dbReference type="SAM" id="MobiDB-lite"/>
    </source>
</evidence>
<evidence type="ECO:0000313" key="2">
    <source>
        <dbReference type="EMBL" id="CAB4900499.1"/>
    </source>
</evidence>
<protein>
    <submittedName>
        <fullName evidence="2">Unannotated protein</fullName>
    </submittedName>
</protein>
<feature type="compositionally biased region" description="Basic and acidic residues" evidence="1">
    <location>
        <begin position="37"/>
        <end position="47"/>
    </location>
</feature>
<proteinExistence type="predicted"/>
<feature type="region of interest" description="Disordered" evidence="1">
    <location>
        <begin position="37"/>
        <end position="64"/>
    </location>
</feature>
<gene>
    <name evidence="2" type="ORF">UFOPK3472_02426</name>
</gene>
<feature type="compositionally biased region" description="Basic and acidic residues" evidence="1">
    <location>
        <begin position="55"/>
        <end position="64"/>
    </location>
</feature>
<accession>A0A6J7GAY7</accession>
<name>A0A6J7GAY7_9ZZZZ</name>
<organism evidence="2">
    <name type="scientific">freshwater metagenome</name>
    <dbReference type="NCBI Taxonomy" id="449393"/>
    <lineage>
        <taxon>unclassified sequences</taxon>
        <taxon>metagenomes</taxon>
        <taxon>ecological metagenomes</taxon>
    </lineage>
</organism>